<feature type="region of interest" description="Disordered" evidence="1">
    <location>
        <begin position="1"/>
        <end position="53"/>
    </location>
</feature>
<evidence type="ECO:0000313" key="2">
    <source>
        <dbReference type="EMBL" id="PVX85522.1"/>
    </source>
</evidence>
<name>A0ABX5KVQ9_9BURK</name>
<sequence length="486" mass="52996">MAFSLNRRASPVRLMMPTDPCGGRRGPSTGATPRSRERNQSVTAMPSSQAPLSGDTNHFATHLFAAGKRPSESPVHAVSAAGPECVVCAQLAGADARYFGRLMRDARARTLLAQTVATSMGFCTDHAAVLASARKTARALDAPICEAARHLGSLLERAALQDELLQDILFNARGRCPACAYFHRSEGRALARVLKGLENTGRHARVPPLCFIHIQLLVQRTEPPLRGRFIRQLRNMARTAIEVLDAPLIASSTECVIAVRHILYPLARDATPRWQTPCECPVCEAIHAGRTQWLTSAAENVRLEQPGWITLPTCRNHLFLCLAQPDRELQRAALQRYLETALPARPVTPASGSSYAPKRRPRSRLRWFNAAGSAARASATSHAPEVVPRESCPGCDTEEIAARRAIARLIREVSRAQDDDHAARLTSGVCIKHFAEALIYASDPLIEHRLNTALCHTLRRDQHALPPPGFPGSADIQTKALLSGDA</sequence>
<evidence type="ECO:0008006" key="4">
    <source>
        <dbReference type="Google" id="ProtNLM"/>
    </source>
</evidence>
<feature type="compositionally biased region" description="Polar residues" evidence="1">
    <location>
        <begin position="40"/>
        <end position="53"/>
    </location>
</feature>
<evidence type="ECO:0000313" key="3">
    <source>
        <dbReference type="Proteomes" id="UP000245712"/>
    </source>
</evidence>
<keyword evidence="3" id="KW-1185">Reference proteome</keyword>
<dbReference type="EMBL" id="QEOB01000003">
    <property type="protein sequence ID" value="PVX85522.1"/>
    <property type="molecule type" value="Genomic_DNA"/>
</dbReference>
<organism evidence="2 3">
    <name type="scientific">Paraburkholderia unamae</name>
    <dbReference type="NCBI Taxonomy" id="219649"/>
    <lineage>
        <taxon>Bacteria</taxon>
        <taxon>Pseudomonadati</taxon>
        <taxon>Pseudomonadota</taxon>
        <taxon>Betaproteobacteria</taxon>
        <taxon>Burkholderiales</taxon>
        <taxon>Burkholderiaceae</taxon>
        <taxon>Paraburkholderia</taxon>
    </lineage>
</organism>
<protein>
    <recommendedName>
        <fullName evidence="4">TniQ protein</fullName>
    </recommendedName>
</protein>
<gene>
    <name evidence="2" type="ORF">C7402_10393</name>
</gene>
<dbReference type="Proteomes" id="UP000245712">
    <property type="component" value="Unassembled WGS sequence"/>
</dbReference>
<reference evidence="2 3" key="1">
    <citation type="submission" date="2018-05" db="EMBL/GenBank/DDBJ databases">
        <title>Genomic Encyclopedia of Type Strains, Phase IV (KMG-V): Genome sequencing to study the core and pangenomes of soil and plant-associated prokaryotes.</title>
        <authorList>
            <person name="Whitman W."/>
        </authorList>
    </citation>
    <scope>NUCLEOTIDE SEQUENCE [LARGE SCALE GENOMIC DNA]</scope>
    <source>
        <strain evidence="2 3">SCZa-39</strain>
    </source>
</reference>
<evidence type="ECO:0000256" key="1">
    <source>
        <dbReference type="SAM" id="MobiDB-lite"/>
    </source>
</evidence>
<comment type="caution">
    <text evidence="2">The sequence shown here is derived from an EMBL/GenBank/DDBJ whole genome shotgun (WGS) entry which is preliminary data.</text>
</comment>
<accession>A0ABX5KVQ9</accession>
<proteinExistence type="predicted"/>